<keyword evidence="1" id="KW-1133">Transmembrane helix</keyword>
<reference evidence="2" key="2">
    <citation type="submission" date="2014-07" db="EMBL/GenBank/DDBJ databases">
        <authorList>
            <person name="Hull J."/>
        </authorList>
    </citation>
    <scope>NUCLEOTIDE SEQUENCE</scope>
</reference>
<name>A0A0A9Z3Q7_LYGHE</name>
<keyword evidence="1" id="KW-0472">Membrane</keyword>
<evidence type="ECO:0000313" key="3">
    <source>
        <dbReference type="EMBL" id="JAG52123.1"/>
    </source>
</evidence>
<protein>
    <submittedName>
        <fullName evidence="2">Rho GTPase-activating protein 42</fullName>
    </submittedName>
</protein>
<organism evidence="2">
    <name type="scientific">Lygus hesperus</name>
    <name type="common">Western plant bug</name>
    <dbReference type="NCBI Taxonomy" id="30085"/>
    <lineage>
        <taxon>Eukaryota</taxon>
        <taxon>Metazoa</taxon>
        <taxon>Ecdysozoa</taxon>
        <taxon>Arthropoda</taxon>
        <taxon>Hexapoda</taxon>
        <taxon>Insecta</taxon>
        <taxon>Pterygota</taxon>
        <taxon>Neoptera</taxon>
        <taxon>Paraneoptera</taxon>
        <taxon>Hemiptera</taxon>
        <taxon>Heteroptera</taxon>
        <taxon>Panheteroptera</taxon>
        <taxon>Cimicomorpha</taxon>
        <taxon>Miridae</taxon>
        <taxon>Mirini</taxon>
        <taxon>Lygus</taxon>
    </lineage>
</organism>
<feature type="transmembrane region" description="Helical" evidence="1">
    <location>
        <begin position="92"/>
        <end position="112"/>
    </location>
</feature>
<keyword evidence="1" id="KW-0812">Transmembrane</keyword>
<proteinExistence type="predicted"/>
<dbReference type="EMBL" id="GBRD01013703">
    <property type="protein sequence ID" value="JAG52123.1"/>
    <property type="molecule type" value="Transcribed_RNA"/>
</dbReference>
<dbReference type="EMBL" id="GBHO01004530">
    <property type="protein sequence ID" value="JAG39074.1"/>
    <property type="molecule type" value="Transcribed_RNA"/>
</dbReference>
<reference evidence="2" key="1">
    <citation type="journal article" date="2014" name="PLoS ONE">
        <title>Transcriptome-Based Identification of ABC Transporters in the Western Tarnished Plant Bug Lygus hesperus.</title>
        <authorList>
            <person name="Hull J.J."/>
            <person name="Chaney K."/>
            <person name="Geib S.M."/>
            <person name="Fabrick J.A."/>
            <person name="Brent C.S."/>
            <person name="Walsh D."/>
            <person name="Lavine L.C."/>
        </authorList>
    </citation>
    <scope>NUCLEOTIDE SEQUENCE</scope>
</reference>
<feature type="non-terminal residue" evidence="2">
    <location>
        <position position="140"/>
    </location>
</feature>
<evidence type="ECO:0000256" key="1">
    <source>
        <dbReference type="SAM" id="Phobius"/>
    </source>
</evidence>
<feature type="transmembrane region" description="Helical" evidence="1">
    <location>
        <begin position="119"/>
        <end position="137"/>
    </location>
</feature>
<gene>
    <name evidence="2" type="primary">ARHGAP42</name>
    <name evidence="2" type="ORF">CM83_100881</name>
</gene>
<evidence type="ECO:0000313" key="2">
    <source>
        <dbReference type="EMBL" id="JAG39074.1"/>
    </source>
</evidence>
<reference evidence="3" key="3">
    <citation type="submission" date="2014-09" db="EMBL/GenBank/DDBJ databases">
        <authorList>
            <person name="Magalhaes I.L.F."/>
            <person name="Oliveira U."/>
            <person name="Santos F.R."/>
            <person name="Vidigal T.H.D.A."/>
            <person name="Brescovit A.D."/>
            <person name="Santos A.J."/>
        </authorList>
    </citation>
    <scope>NUCLEOTIDE SEQUENCE</scope>
</reference>
<sequence length="140" mass="16015">MSSLVRHLSVSHRRYTDHLREDELVLKSIEDTYKLQQDLEKKALITCITKSGWLFLVTEVLLSMLAKKFSFEHLNEYSVAQKGLLVRETKRAFLHFLALNLLIGIVVGLVADCMTGKKAIMLSVVFANIVFHFYIAICEV</sequence>
<dbReference type="AlphaFoldDB" id="A0A0A9Z3Q7"/>
<accession>A0A0A9Z3Q7</accession>